<dbReference type="Proteomes" id="UP001500897">
    <property type="component" value="Unassembled WGS sequence"/>
</dbReference>
<dbReference type="EMBL" id="BAAANS010000067">
    <property type="protein sequence ID" value="GAA2119388.1"/>
    <property type="molecule type" value="Genomic_DNA"/>
</dbReference>
<name>A0ABN2Y2P6_9ACTN</name>
<keyword evidence="2" id="KW-1185">Reference proteome</keyword>
<comment type="caution">
    <text evidence="1">The sequence shown here is derived from an EMBL/GenBank/DDBJ whole genome shotgun (WGS) entry which is preliminary data.</text>
</comment>
<evidence type="ECO:0000313" key="1">
    <source>
        <dbReference type="EMBL" id="GAA2119388.1"/>
    </source>
</evidence>
<reference evidence="1 2" key="1">
    <citation type="journal article" date="2019" name="Int. J. Syst. Evol. Microbiol.">
        <title>The Global Catalogue of Microorganisms (GCM) 10K type strain sequencing project: providing services to taxonomists for standard genome sequencing and annotation.</title>
        <authorList>
            <consortium name="The Broad Institute Genomics Platform"/>
            <consortium name="The Broad Institute Genome Sequencing Center for Infectious Disease"/>
            <person name="Wu L."/>
            <person name="Ma J."/>
        </authorList>
    </citation>
    <scope>NUCLEOTIDE SEQUENCE [LARGE SCALE GENOMIC DNA]</scope>
    <source>
        <strain evidence="1 2">JCM 14559</strain>
    </source>
</reference>
<organism evidence="1 2">
    <name type="scientific">Kitasatospora saccharophila</name>
    <dbReference type="NCBI Taxonomy" id="407973"/>
    <lineage>
        <taxon>Bacteria</taxon>
        <taxon>Bacillati</taxon>
        <taxon>Actinomycetota</taxon>
        <taxon>Actinomycetes</taxon>
        <taxon>Kitasatosporales</taxon>
        <taxon>Streptomycetaceae</taxon>
        <taxon>Kitasatospora</taxon>
    </lineage>
</organism>
<sequence>MNRRGPRRSRRRARAAGLGISLYELEQYAVGRGGADAEDPVVPHARSAESSEQLRCCTATVTRRVALGGTVMVTSVHEAHCGVWGAAVS</sequence>
<protein>
    <submittedName>
        <fullName evidence="1">Uncharacterized protein</fullName>
    </submittedName>
</protein>
<accession>A0ABN2Y2P6</accession>
<proteinExistence type="predicted"/>
<gene>
    <name evidence="1" type="ORF">GCM10009759_67430</name>
</gene>
<evidence type="ECO:0000313" key="2">
    <source>
        <dbReference type="Proteomes" id="UP001500897"/>
    </source>
</evidence>